<dbReference type="Pfam" id="PF07734">
    <property type="entry name" value="FBA_1"/>
    <property type="match status" value="1"/>
</dbReference>
<evidence type="ECO:0000313" key="3">
    <source>
        <dbReference type="Proteomes" id="UP001151760"/>
    </source>
</evidence>
<gene>
    <name evidence="2" type="ORF">Tco_0893380</name>
</gene>
<reference evidence="2" key="2">
    <citation type="submission" date="2022-01" db="EMBL/GenBank/DDBJ databases">
        <authorList>
            <person name="Yamashiro T."/>
            <person name="Shiraishi A."/>
            <person name="Satake H."/>
            <person name="Nakayama K."/>
        </authorList>
    </citation>
    <scope>NUCLEOTIDE SEQUENCE</scope>
</reference>
<dbReference type="InterPro" id="IPR017451">
    <property type="entry name" value="F-box-assoc_interact_dom"/>
</dbReference>
<evidence type="ECO:0000259" key="1">
    <source>
        <dbReference type="Pfam" id="PF07734"/>
    </source>
</evidence>
<dbReference type="Proteomes" id="UP001151760">
    <property type="component" value="Unassembled WGS sequence"/>
</dbReference>
<name>A0ABQ5CBR8_9ASTR</name>
<sequence length="267" mass="31038">MSSVEPNPSWPRNPYANSVDYMECYNSCGSRHGLYYNSCEDDYKLLLITQYANSAYIYSLRSDSWRKLNNNLRFQVAGTHWRPGFCLNKNLYFLSIHIALGSIRFDTTTERFHNIETPPVYDKPNTATFIVHRGSIHFCVKYDTRRTGFLKSSCIDLWKFSLDGDIWNKAVTYQLMPNDDIHCLSPVHLMNNGKWLMISYRYGGGRICQVDLKKKKYTKDKGGRKSKGKTKSKGNCYDEYNCIILTLKWVALNKSDTPRRLCHLISI</sequence>
<evidence type="ECO:0000313" key="2">
    <source>
        <dbReference type="EMBL" id="GJT23443.1"/>
    </source>
</evidence>
<feature type="domain" description="F-box associated beta-propeller type 1" evidence="1">
    <location>
        <begin position="13"/>
        <end position="192"/>
    </location>
</feature>
<dbReference type="PANTHER" id="PTHR31672:SF13">
    <property type="entry name" value="F-BOX PROTEIN CPR30-LIKE"/>
    <property type="match status" value="1"/>
</dbReference>
<protein>
    <submittedName>
        <fullName evidence="2">Zinc finger, CCHC-type containing protein</fullName>
    </submittedName>
</protein>
<keyword evidence="3" id="KW-1185">Reference proteome</keyword>
<dbReference type="InterPro" id="IPR050796">
    <property type="entry name" value="SCF_F-box_component"/>
</dbReference>
<comment type="caution">
    <text evidence="2">The sequence shown here is derived from an EMBL/GenBank/DDBJ whole genome shotgun (WGS) entry which is preliminary data.</text>
</comment>
<dbReference type="EMBL" id="BQNB010014055">
    <property type="protein sequence ID" value="GJT23443.1"/>
    <property type="molecule type" value="Genomic_DNA"/>
</dbReference>
<reference evidence="2" key="1">
    <citation type="journal article" date="2022" name="Int. J. Mol. Sci.">
        <title>Draft Genome of Tanacetum Coccineum: Genomic Comparison of Closely Related Tanacetum-Family Plants.</title>
        <authorList>
            <person name="Yamashiro T."/>
            <person name="Shiraishi A."/>
            <person name="Nakayama K."/>
            <person name="Satake H."/>
        </authorList>
    </citation>
    <scope>NUCLEOTIDE SEQUENCE</scope>
</reference>
<dbReference type="PANTHER" id="PTHR31672">
    <property type="entry name" value="BNACNNG10540D PROTEIN"/>
    <property type="match status" value="1"/>
</dbReference>
<dbReference type="InterPro" id="IPR006527">
    <property type="entry name" value="F-box-assoc_dom_typ1"/>
</dbReference>
<dbReference type="NCBIfam" id="TIGR01640">
    <property type="entry name" value="F_box_assoc_1"/>
    <property type="match status" value="1"/>
</dbReference>
<accession>A0ABQ5CBR8</accession>
<organism evidence="2 3">
    <name type="scientific">Tanacetum coccineum</name>
    <dbReference type="NCBI Taxonomy" id="301880"/>
    <lineage>
        <taxon>Eukaryota</taxon>
        <taxon>Viridiplantae</taxon>
        <taxon>Streptophyta</taxon>
        <taxon>Embryophyta</taxon>
        <taxon>Tracheophyta</taxon>
        <taxon>Spermatophyta</taxon>
        <taxon>Magnoliopsida</taxon>
        <taxon>eudicotyledons</taxon>
        <taxon>Gunneridae</taxon>
        <taxon>Pentapetalae</taxon>
        <taxon>asterids</taxon>
        <taxon>campanulids</taxon>
        <taxon>Asterales</taxon>
        <taxon>Asteraceae</taxon>
        <taxon>Asteroideae</taxon>
        <taxon>Anthemideae</taxon>
        <taxon>Anthemidinae</taxon>
        <taxon>Tanacetum</taxon>
    </lineage>
</organism>
<proteinExistence type="predicted"/>